<name>A0AAV2KWA9_KNICA</name>
<protein>
    <submittedName>
        <fullName evidence="2">Uncharacterized protein</fullName>
    </submittedName>
</protein>
<keyword evidence="3" id="KW-1185">Reference proteome</keyword>
<sequence length="121" mass="12754">MVRLHPVARSPARGAGGLMTPHAGVMYAHHPDDEYPSGSACVVRVTALMSGTTLIVALTAPLKGGGGGGGGARCTPQRVWPHPECGGAKHRLKGETCNPGERELHPDEIPHPMKFAPPRRR</sequence>
<evidence type="ECO:0000256" key="1">
    <source>
        <dbReference type="SAM" id="MobiDB-lite"/>
    </source>
</evidence>
<dbReference type="EMBL" id="OZ035824">
    <property type="protein sequence ID" value="CAL1592496.1"/>
    <property type="molecule type" value="Genomic_DNA"/>
</dbReference>
<feature type="region of interest" description="Disordered" evidence="1">
    <location>
        <begin position="85"/>
        <end position="121"/>
    </location>
</feature>
<dbReference type="Proteomes" id="UP001497482">
    <property type="component" value="Chromosome 2"/>
</dbReference>
<gene>
    <name evidence="2" type="ORF">KC01_LOCUS21742</name>
</gene>
<dbReference type="AlphaFoldDB" id="A0AAV2KWA9"/>
<proteinExistence type="predicted"/>
<feature type="compositionally biased region" description="Basic and acidic residues" evidence="1">
    <location>
        <begin position="100"/>
        <end position="111"/>
    </location>
</feature>
<accession>A0AAV2KWA9</accession>
<evidence type="ECO:0000313" key="2">
    <source>
        <dbReference type="EMBL" id="CAL1592496.1"/>
    </source>
</evidence>
<reference evidence="2 3" key="1">
    <citation type="submission" date="2024-04" db="EMBL/GenBank/DDBJ databases">
        <authorList>
            <person name="Waldvogel A.-M."/>
            <person name="Schoenle A."/>
        </authorList>
    </citation>
    <scope>NUCLEOTIDE SEQUENCE [LARGE SCALE GENOMIC DNA]</scope>
</reference>
<evidence type="ECO:0000313" key="3">
    <source>
        <dbReference type="Proteomes" id="UP001497482"/>
    </source>
</evidence>
<organism evidence="2 3">
    <name type="scientific">Knipowitschia caucasica</name>
    <name type="common">Caucasian dwarf goby</name>
    <name type="synonym">Pomatoschistus caucasicus</name>
    <dbReference type="NCBI Taxonomy" id="637954"/>
    <lineage>
        <taxon>Eukaryota</taxon>
        <taxon>Metazoa</taxon>
        <taxon>Chordata</taxon>
        <taxon>Craniata</taxon>
        <taxon>Vertebrata</taxon>
        <taxon>Euteleostomi</taxon>
        <taxon>Actinopterygii</taxon>
        <taxon>Neopterygii</taxon>
        <taxon>Teleostei</taxon>
        <taxon>Neoteleostei</taxon>
        <taxon>Acanthomorphata</taxon>
        <taxon>Gobiaria</taxon>
        <taxon>Gobiiformes</taxon>
        <taxon>Gobioidei</taxon>
        <taxon>Gobiidae</taxon>
        <taxon>Gobiinae</taxon>
        <taxon>Knipowitschia</taxon>
    </lineage>
</organism>